<evidence type="ECO:0000313" key="2">
    <source>
        <dbReference type="Proteomes" id="UP000245582"/>
    </source>
</evidence>
<dbReference type="EMBL" id="PHUM01000002">
    <property type="protein sequence ID" value="PWH09459.1"/>
    <property type="molecule type" value="Genomic_DNA"/>
</dbReference>
<dbReference type="Proteomes" id="UP000245582">
    <property type="component" value="Unassembled WGS sequence"/>
</dbReference>
<evidence type="ECO:0000313" key="1">
    <source>
        <dbReference type="EMBL" id="PWH09459.1"/>
    </source>
</evidence>
<organism evidence="1 2">
    <name type="scientific">Bifidobacterium longum</name>
    <dbReference type="NCBI Taxonomy" id="216816"/>
    <lineage>
        <taxon>Bacteria</taxon>
        <taxon>Bacillati</taxon>
        <taxon>Actinomycetota</taxon>
        <taxon>Actinomycetes</taxon>
        <taxon>Bifidobacteriales</taxon>
        <taxon>Bifidobacteriaceae</taxon>
        <taxon>Bifidobacterium</taxon>
    </lineage>
</organism>
<name>A0A2U2RUC1_BIFLN</name>
<protein>
    <submittedName>
        <fullName evidence="1">Uncharacterized protein</fullName>
    </submittedName>
</protein>
<proteinExistence type="predicted"/>
<gene>
    <name evidence="1" type="ORF">CWE05_01525</name>
</gene>
<dbReference type="AlphaFoldDB" id="A0A2U2RUC1"/>
<sequence>MTIETHLTKKTEIHDSVAVLPVSFCTHLTEISEPLPETVREYRHSPCLWNEGIARSDEK</sequence>
<reference evidence="1 2" key="1">
    <citation type="submission" date="2017-11" db="EMBL/GenBank/DDBJ databases">
        <title>Draft genome sequence of Bifidobacterium longum UMA026, isolated from Holstein dairy cow feces.</title>
        <authorList>
            <person name="Albert K."/>
            <person name="Sela D.A."/>
        </authorList>
    </citation>
    <scope>NUCLEOTIDE SEQUENCE [LARGE SCALE GENOMIC DNA]</scope>
    <source>
        <strain evidence="1 2">UMA026</strain>
    </source>
</reference>
<comment type="caution">
    <text evidence="1">The sequence shown here is derived from an EMBL/GenBank/DDBJ whole genome shotgun (WGS) entry which is preliminary data.</text>
</comment>
<accession>A0A2U2RUC1</accession>